<evidence type="ECO:0000256" key="2">
    <source>
        <dbReference type="SAM" id="Phobius"/>
    </source>
</evidence>
<evidence type="ECO:0000313" key="4">
    <source>
        <dbReference type="EMBL" id="KAJ8542209.1"/>
    </source>
</evidence>
<feature type="compositionally biased region" description="Basic and acidic residues" evidence="1">
    <location>
        <begin position="305"/>
        <end position="316"/>
    </location>
</feature>
<name>A0A9Q1R4N3_9SOLA</name>
<evidence type="ECO:0000256" key="1">
    <source>
        <dbReference type="SAM" id="MobiDB-lite"/>
    </source>
</evidence>
<keyword evidence="5" id="KW-1185">Reference proteome</keyword>
<dbReference type="Proteomes" id="UP001152561">
    <property type="component" value="Unassembled WGS sequence"/>
</dbReference>
<dbReference type="AlphaFoldDB" id="A0A9Q1R4N3"/>
<gene>
    <name evidence="4" type="ORF">K7X08_017075</name>
</gene>
<feature type="region of interest" description="Disordered" evidence="1">
    <location>
        <begin position="305"/>
        <end position="372"/>
    </location>
</feature>
<comment type="caution">
    <text evidence="4">The sequence shown here is derived from an EMBL/GenBank/DDBJ whole genome shotgun (WGS) entry which is preliminary data.</text>
</comment>
<dbReference type="Pfam" id="PF14364">
    <property type="entry name" value="DUF4408"/>
    <property type="match status" value="1"/>
</dbReference>
<protein>
    <recommendedName>
        <fullName evidence="3">DUF4408 domain-containing protein</fullName>
    </recommendedName>
</protein>
<dbReference type="InterPro" id="IPR008480">
    <property type="entry name" value="DUF761_pln"/>
</dbReference>
<feature type="transmembrane region" description="Helical" evidence="2">
    <location>
        <begin position="20"/>
        <end position="44"/>
    </location>
</feature>
<keyword evidence="2" id="KW-0812">Transmembrane</keyword>
<keyword evidence="2" id="KW-0472">Membrane</keyword>
<evidence type="ECO:0000259" key="3">
    <source>
        <dbReference type="Pfam" id="PF14364"/>
    </source>
</evidence>
<dbReference type="InterPro" id="IPR025520">
    <property type="entry name" value="DUF4408"/>
</dbReference>
<reference evidence="5" key="1">
    <citation type="journal article" date="2023" name="Proc. Natl. Acad. Sci. U.S.A.">
        <title>Genomic and structural basis for evolution of tropane alkaloid biosynthesis.</title>
        <authorList>
            <person name="Wanga Y.-J."/>
            <person name="Taina T."/>
            <person name="Yua J.-Y."/>
            <person name="Lia J."/>
            <person name="Xua B."/>
            <person name="Chenc J."/>
            <person name="D'Auriad J.C."/>
            <person name="Huanga J.-P."/>
            <person name="Huanga S.-X."/>
        </authorList>
    </citation>
    <scope>NUCLEOTIDE SEQUENCE [LARGE SCALE GENOMIC DNA]</scope>
    <source>
        <strain evidence="5">cv. KIB-2019</strain>
    </source>
</reference>
<dbReference type="EMBL" id="JAJAGQ010000015">
    <property type="protein sequence ID" value="KAJ8542209.1"/>
    <property type="molecule type" value="Genomic_DNA"/>
</dbReference>
<feature type="compositionally biased region" description="Basic and acidic residues" evidence="1">
    <location>
        <begin position="343"/>
        <end position="372"/>
    </location>
</feature>
<dbReference type="PANTHER" id="PTHR33098:SF53">
    <property type="entry name" value="OS05G0540900 PROTEIN"/>
    <property type="match status" value="1"/>
</dbReference>
<sequence>MFDDSVSTVYSSIWASMNSWFTPTVLFVLLNVMIATIAFTSSLANQKQNHHPKQQQEDHSQQQQQQEDHSQQQQQQQQQPNKLTRSPSLLQRIKSINFHNFRSLEPVKDYNFDQSHQQQETPFESPTRYIFEPAPEHTTTQPDTTHYIFNQENIQKTQTQYDFQQIHQENLQETQTQYLFQHTHEQPPLNIDQDFNFNPTHQQKHENMDQNFNFNPTHEQKHENMKTHFDFQYTHEQKPLNMDQEFNFNPTHEPKHENIKTLDFQYTHKEKHENTNTHFDIQQIQEENEEEGELKSLDEVYSQLRERHVSRSRSDTKPSSGEAPAKLPTKMKKSASMKSPFPHFEEEAIVEARRPATTKERSGKTSDGDNEVDAKADDFINKFKQQLKLQRLDSILRYKEMIGRGS</sequence>
<dbReference type="Pfam" id="PF05553">
    <property type="entry name" value="DUF761"/>
    <property type="match status" value="1"/>
</dbReference>
<proteinExistence type="predicted"/>
<feature type="domain" description="DUF4408" evidence="3">
    <location>
        <begin position="12"/>
        <end position="43"/>
    </location>
</feature>
<dbReference type="OrthoDB" id="1931904at2759"/>
<accession>A0A9Q1R4N3</accession>
<feature type="region of interest" description="Disordered" evidence="1">
    <location>
        <begin position="45"/>
        <end position="86"/>
    </location>
</feature>
<organism evidence="4 5">
    <name type="scientific">Anisodus acutangulus</name>
    <dbReference type="NCBI Taxonomy" id="402998"/>
    <lineage>
        <taxon>Eukaryota</taxon>
        <taxon>Viridiplantae</taxon>
        <taxon>Streptophyta</taxon>
        <taxon>Embryophyta</taxon>
        <taxon>Tracheophyta</taxon>
        <taxon>Spermatophyta</taxon>
        <taxon>Magnoliopsida</taxon>
        <taxon>eudicotyledons</taxon>
        <taxon>Gunneridae</taxon>
        <taxon>Pentapetalae</taxon>
        <taxon>asterids</taxon>
        <taxon>lamiids</taxon>
        <taxon>Solanales</taxon>
        <taxon>Solanaceae</taxon>
        <taxon>Solanoideae</taxon>
        <taxon>Hyoscyameae</taxon>
        <taxon>Anisodus</taxon>
    </lineage>
</organism>
<keyword evidence="2" id="KW-1133">Transmembrane helix</keyword>
<evidence type="ECO:0000313" key="5">
    <source>
        <dbReference type="Proteomes" id="UP001152561"/>
    </source>
</evidence>
<feature type="compositionally biased region" description="Basic and acidic residues" evidence="1">
    <location>
        <begin position="54"/>
        <end position="70"/>
    </location>
</feature>
<dbReference type="PANTHER" id="PTHR33098">
    <property type="entry name" value="COTTON FIBER (DUF761)"/>
    <property type="match status" value="1"/>
</dbReference>